<reference evidence="1 2" key="1">
    <citation type="submission" date="2021-06" db="EMBL/GenBank/DDBJ databases">
        <title>Enterococcus alishanensis sp. nov., a novel lactic acid bacterium isolated from fresh coffee beans.</title>
        <authorList>
            <person name="Chen Y.-S."/>
        </authorList>
    </citation>
    <scope>NUCLEOTIDE SEQUENCE [LARGE SCALE GENOMIC DNA]</scope>
    <source>
        <strain evidence="1 2">ALS3</strain>
    </source>
</reference>
<dbReference type="RefSeq" id="WP_218326412.1">
    <property type="nucleotide sequence ID" value="NZ_JAHUZB010000004.1"/>
</dbReference>
<dbReference type="EMBL" id="JAHUZB010000004">
    <property type="protein sequence ID" value="MBV7391277.1"/>
    <property type="molecule type" value="Genomic_DNA"/>
</dbReference>
<name>A0ABS6TEA6_9ENTE</name>
<evidence type="ECO:0000313" key="2">
    <source>
        <dbReference type="Proteomes" id="UP000774130"/>
    </source>
</evidence>
<protein>
    <submittedName>
        <fullName evidence="1">Uncharacterized protein</fullName>
    </submittedName>
</protein>
<comment type="caution">
    <text evidence="1">The sequence shown here is derived from an EMBL/GenBank/DDBJ whole genome shotgun (WGS) entry which is preliminary data.</text>
</comment>
<organism evidence="1 2">
    <name type="scientific">Enterococcus alishanensis</name>
    <dbReference type="NCBI Taxonomy" id="1303817"/>
    <lineage>
        <taxon>Bacteria</taxon>
        <taxon>Bacillati</taxon>
        <taxon>Bacillota</taxon>
        <taxon>Bacilli</taxon>
        <taxon>Lactobacillales</taxon>
        <taxon>Enterococcaceae</taxon>
        <taxon>Enterococcus</taxon>
    </lineage>
</organism>
<dbReference type="Proteomes" id="UP000774130">
    <property type="component" value="Unassembled WGS sequence"/>
</dbReference>
<accession>A0ABS6TEA6</accession>
<proteinExistence type="predicted"/>
<sequence>MKTEQKFKRIKWNKQLISIMAGILLVVQLGLGSLPVLAETHQESTDETQVLENSLLAADEILEEANCVEKNR</sequence>
<gene>
    <name evidence="1" type="ORF">KUA55_11355</name>
</gene>
<keyword evidence="2" id="KW-1185">Reference proteome</keyword>
<evidence type="ECO:0000313" key="1">
    <source>
        <dbReference type="EMBL" id="MBV7391277.1"/>
    </source>
</evidence>